<evidence type="ECO:0000256" key="1">
    <source>
        <dbReference type="SAM" id="SignalP"/>
    </source>
</evidence>
<dbReference type="STRING" id="694573.A0A194UNE3"/>
<dbReference type="Gene3D" id="2.60.120.200">
    <property type="match status" value="3"/>
</dbReference>
<reference evidence="3" key="1">
    <citation type="submission" date="2014-12" db="EMBL/GenBank/DDBJ databases">
        <title>Genome Sequence of Valsa Canker Pathogens Uncovers a Specific Adaption of Colonization on Woody Bark.</title>
        <authorList>
            <person name="Yin Z."/>
            <person name="Liu H."/>
            <person name="Gao X."/>
            <person name="Li Z."/>
            <person name="Song N."/>
            <person name="Ke X."/>
            <person name="Dai Q."/>
            <person name="Wu Y."/>
            <person name="Sun Y."/>
            <person name="Xu J.-R."/>
            <person name="Kang Z.K."/>
            <person name="Wang L."/>
            <person name="Huang L."/>
        </authorList>
    </citation>
    <scope>NUCLEOTIDE SEQUENCE [LARGE SCALE GENOMIC DNA]</scope>
    <source>
        <strain evidence="3">SXYL134</strain>
    </source>
</reference>
<dbReference type="Pfam" id="PF26113">
    <property type="entry name" value="GH16_XgeA"/>
    <property type="match status" value="1"/>
</dbReference>
<accession>A0A194UNE3</accession>
<evidence type="ECO:0000313" key="2">
    <source>
        <dbReference type="EMBL" id="KUI53173.1"/>
    </source>
</evidence>
<protein>
    <submittedName>
        <fullName evidence="2">Uncharacterized protein</fullName>
    </submittedName>
</protein>
<keyword evidence="3" id="KW-1185">Reference proteome</keyword>
<evidence type="ECO:0000313" key="3">
    <source>
        <dbReference type="Proteomes" id="UP000078576"/>
    </source>
</evidence>
<organism evidence="2 3">
    <name type="scientific">Cytospora mali</name>
    <name type="common">Apple Valsa canker fungus</name>
    <name type="synonym">Valsa mali</name>
    <dbReference type="NCBI Taxonomy" id="578113"/>
    <lineage>
        <taxon>Eukaryota</taxon>
        <taxon>Fungi</taxon>
        <taxon>Dikarya</taxon>
        <taxon>Ascomycota</taxon>
        <taxon>Pezizomycotina</taxon>
        <taxon>Sordariomycetes</taxon>
        <taxon>Sordariomycetidae</taxon>
        <taxon>Diaporthales</taxon>
        <taxon>Cytosporaceae</taxon>
        <taxon>Cytospora</taxon>
    </lineage>
</organism>
<dbReference type="EMBL" id="KN714668">
    <property type="protein sequence ID" value="KUI53173.1"/>
    <property type="molecule type" value="Genomic_DNA"/>
</dbReference>
<dbReference type="Proteomes" id="UP000078576">
    <property type="component" value="Unassembled WGS sequence"/>
</dbReference>
<sequence length="289" mass="32369">MMSPIGWLLAALALSCKAHKAGIARSQNDANTSSVSGLYELSDLYNSTNFFDKFHFNESITGTAEYTDVDKTSGFVLYQSQAEAERLGLIQTRGTFSDQGRSQIGDIRPYRLRKKECEDTESRDVQPRPLHRRLFTPPSTAMWSMASLWNIYNFNRQTLHTTYNTTVGKCTFNTTSTLGLNDYDMTNYIYSDVCDVYASDNVGCSSWDYEGPYGSAEGGVYALEWTSEYIKMWTWHPEQVPSDSIVFNIDLCGVTAGDGSEWASECAEKTGYNTCQRYVAANPGAFEEA</sequence>
<feature type="chain" id="PRO_5008265679" evidence="1">
    <location>
        <begin position="19"/>
        <end position="289"/>
    </location>
</feature>
<name>A0A194UNE3_CYTMA</name>
<gene>
    <name evidence="2" type="ORF">VP1G_10524</name>
</gene>
<proteinExistence type="predicted"/>
<feature type="signal peptide" evidence="1">
    <location>
        <begin position="1"/>
        <end position="18"/>
    </location>
</feature>
<keyword evidence="1" id="KW-0732">Signal</keyword>
<dbReference type="AlphaFoldDB" id="A0A194UNE3"/>
<dbReference type="OrthoDB" id="192832at2759"/>